<organism evidence="3 4">
    <name type="scientific">Pseudonocardia yunnanensis</name>
    <dbReference type="NCBI Taxonomy" id="58107"/>
    <lineage>
        <taxon>Bacteria</taxon>
        <taxon>Bacillati</taxon>
        <taxon>Actinomycetota</taxon>
        <taxon>Actinomycetes</taxon>
        <taxon>Pseudonocardiales</taxon>
        <taxon>Pseudonocardiaceae</taxon>
        <taxon>Pseudonocardia</taxon>
    </lineage>
</organism>
<evidence type="ECO:0000256" key="1">
    <source>
        <dbReference type="ARBA" id="ARBA00009570"/>
    </source>
</evidence>
<dbReference type="Proteomes" id="UP001597114">
    <property type="component" value="Unassembled WGS sequence"/>
</dbReference>
<dbReference type="EMBL" id="JBHUCO010000070">
    <property type="protein sequence ID" value="MFD1523809.1"/>
    <property type="molecule type" value="Genomic_DNA"/>
</dbReference>
<dbReference type="InterPro" id="IPR032710">
    <property type="entry name" value="NTF2-like_dom_sf"/>
</dbReference>
<dbReference type="Pfam" id="PF00866">
    <property type="entry name" value="Ring_hydroxyl_B"/>
    <property type="match status" value="1"/>
</dbReference>
<reference evidence="4" key="1">
    <citation type="journal article" date="2019" name="Int. J. Syst. Evol. Microbiol.">
        <title>The Global Catalogue of Microorganisms (GCM) 10K type strain sequencing project: providing services to taxonomists for standard genome sequencing and annotation.</title>
        <authorList>
            <consortium name="The Broad Institute Genomics Platform"/>
            <consortium name="The Broad Institute Genome Sequencing Center for Infectious Disease"/>
            <person name="Wu L."/>
            <person name="Ma J."/>
        </authorList>
    </citation>
    <scope>NUCLEOTIDE SEQUENCE [LARGE SCALE GENOMIC DNA]</scope>
    <source>
        <strain evidence="4">CCM 7043</strain>
    </source>
</reference>
<evidence type="ECO:0000256" key="2">
    <source>
        <dbReference type="ARBA" id="ARBA00023002"/>
    </source>
</evidence>
<dbReference type="PANTHER" id="PTHR41534">
    <property type="entry name" value="BLR3401 PROTEIN"/>
    <property type="match status" value="1"/>
</dbReference>
<sequence length="170" mass="19532">MTATPSRVDIETRMAVHDLLVDEAALLDAGRYEEWLELFTDDVEYMAPIRVTRKAGHPDVVEDICWFDDNRQSLGLRVRRLGTDVAWAEDPRSMTRRFVTNLRITANEDGYQVVGNLLLFRSRGDRGRYDLIVCERTDHLRLVAGELKISRRRVLLDQASLGTKNLGIFL</sequence>
<gene>
    <name evidence="3" type="ORF">ACFSJD_40430</name>
</gene>
<protein>
    <submittedName>
        <fullName evidence="3">Aromatic-ring-hydroxylating dioxygenase subunit beta</fullName>
    </submittedName>
</protein>
<keyword evidence="3" id="KW-0223">Dioxygenase</keyword>
<keyword evidence="2" id="KW-0560">Oxidoreductase</keyword>
<name>A0ABW4FB41_9PSEU</name>
<dbReference type="InterPro" id="IPR000391">
    <property type="entry name" value="Rng_hydr_dOase-bsu"/>
</dbReference>
<dbReference type="Gene3D" id="3.10.450.50">
    <property type="match status" value="1"/>
</dbReference>
<dbReference type="SUPFAM" id="SSF54427">
    <property type="entry name" value="NTF2-like"/>
    <property type="match status" value="1"/>
</dbReference>
<proteinExistence type="inferred from homology"/>
<comment type="similarity">
    <text evidence="1">Belongs to the bacterial ring-hydroxylating dioxygenase beta subunit family.</text>
</comment>
<evidence type="ECO:0000313" key="4">
    <source>
        <dbReference type="Proteomes" id="UP001597114"/>
    </source>
</evidence>
<keyword evidence="4" id="KW-1185">Reference proteome</keyword>
<evidence type="ECO:0000313" key="3">
    <source>
        <dbReference type="EMBL" id="MFD1523809.1"/>
    </source>
</evidence>
<dbReference type="NCBIfam" id="NF007479">
    <property type="entry name" value="PRK10069.1"/>
    <property type="match status" value="1"/>
</dbReference>
<accession>A0ABW4FB41</accession>
<comment type="caution">
    <text evidence="3">The sequence shown here is derived from an EMBL/GenBank/DDBJ whole genome shotgun (WGS) entry which is preliminary data.</text>
</comment>
<dbReference type="PANTHER" id="PTHR41534:SF2">
    <property type="entry name" value="3-PHENYLPROPIONATE_CINNAMIC ACID DIOXYGENASE SUBUNIT BETA"/>
    <property type="match status" value="1"/>
</dbReference>
<dbReference type="GO" id="GO:0051213">
    <property type="term" value="F:dioxygenase activity"/>
    <property type="evidence" value="ECO:0007669"/>
    <property type="project" value="UniProtKB-KW"/>
</dbReference>
<dbReference type="RefSeq" id="WP_344720870.1">
    <property type="nucleotide sequence ID" value="NZ_BAAAUS010000007.1"/>
</dbReference>
<dbReference type="CDD" id="cd00667">
    <property type="entry name" value="ring_hydroxylating_dioxygenases_beta"/>
    <property type="match status" value="1"/>
</dbReference>